<evidence type="ECO:0000313" key="3">
    <source>
        <dbReference type="Proteomes" id="UP000255061"/>
    </source>
</evidence>
<feature type="domain" description="DUF58" evidence="1">
    <location>
        <begin position="66"/>
        <end position="252"/>
    </location>
</feature>
<accession>A0A379ZK23</accession>
<dbReference type="InterPro" id="IPR002881">
    <property type="entry name" value="DUF58"/>
</dbReference>
<dbReference type="AlphaFoldDB" id="A0A379ZK23"/>
<sequence>MSDTAQLSAAADGLPLFADGLHLTEQELLAYQNIARAMPERYSRARANLAGHRSSLIKGRGMEFAEVRHYQQGDDVRTIDWRVTARTGTTHTKLFVEERERPILLLIDLSQSLYFGSRLLLQSVQAGHLATTLGWNAINHGDRLGALIASESEHVELKPRSRRQGILQLVSELRRVHENQLNRVGSAQRDPDHILRACQRLQRIAKPGSLIWIVTDGSHFTPQCIAPLTELKRHCDVGAYLITDPLRQGTLPLPHNFSLPVRDGDEDLVLTRHSYQAWLDMQQRQQQRFISMMQQLRVRTQLIDAGIPLANQLELLR</sequence>
<name>A0A379ZK23_9GAMM</name>
<protein>
    <submittedName>
        <fullName evidence="2">Uncharacterized conserved protein (Some members contain a von Willebrand factor type A (VWA) domain)</fullName>
    </submittedName>
</protein>
<dbReference type="PANTHER" id="PTHR33608:SF12">
    <property type="entry name" value="DUF58 DOMAIN-CONTAINING PROTEIN"/>
    <property type="match status" value="1"/>
</dbReference>
<dbReference type="Pfam" id="PF01882">
    <property type="entry name" value="DUF58"/>
    <property type="match status" value="1"/>
</dbReference>
<organism evidence="2 3">
    <name type="scientific">Shewanella morhuae</name>
    <dbReference type="NCBI Taxonomy" id="365591"/>
    <lineage>
        <taxon>Bacteria</taxon>
        <taxon>Pseudomonadati</taxon>
        <taxon>Pseudomonadota</taxon>
        <taxon>Gammaproteobacteria</taxon>
        <taxon>Alteromonadales</taxon>
        <taxon>Shewanellaceae</taxon>
        <taxon>Shewanella</taxon>
    </lineage>
</organism>
<reference evidence="2 3" key="1">
    <citation type="submission" date="2018-06" db="EMBL/GenBank/DDBJ databases">
        <authorList>
            <consortium name="Pathogen Informatics"/>
            <person name="Doyle S."/>
        </authorList>
    </citation>
    <scope>NUCLEOTIDE SEQUENCE [LARGE SCALE GENOMIC DNA]</scope>
    <source>
        <strain evidence="2 3">NCTC10736</strain>
    </source>
</reference>
<dbReference type="RefSeq" id="WP_115405413.1">
    <property type="nucleotide sequence ID" value="NZ_UGYV01000001.1"/>
</dbReference>
<proteinExistence type="predicted"/>
<dbReference type="Proteomes" id="UP000255061">
    <property type="component" value="Unassembled WGS sequence"/>
</dbReference>
<evidence type="ECO:0000259" key="1">
    <source>
        <dbReference type="Pfam" id="PF01882"/>
    </source>
</evidence>
<gene>
    <name evidence="2" type="ORF">NCTC10736_00594</name>
</gene>
<evidence type="ECO:0000313" key="2">
    <source>
        <dbReference type="EMBL" id="SUI62771.1"/>
    </source>
</evidence>
<dbReference type="PANTHER" id="PTHR33608">
    <property type="entry name" value="BLL2464 PROTEIN"/>
    <property type="match status" value="1"/>
</dbReference>
<dbReference type="EMBL" id="UGYV01000001">
    <property type="protein sequence ID" value="SUI62771.1"/>
    <property type="molecule type" value="Genomic_DNA"/>
</dbReference>